<dbReference type="PIRSF" id="PIRSF006806">
    <property type="entry name" value="FTHF_cligase"/>
    <property type="match status" value="1"/>
</dbReference>
<evidence type="ECO:0000256" key="3">
    <source>
        <dbReference type="ARBA" id="ARBA00022840"/>
    </source>
</evidence>
<proteinExistence type="inferred from homology"/>
<sequence length="216" mass="23993">MEDDRGGSPACFAHKLIDGHVVDPDAARDVARFRKAERARLMEERKRISSADRATMTQNLTEALTTCVMARPGITIAAYWPIRGEPDLREWMAQAHVAGATVLLPVVLEKSAPLVFRTWTPSCAMERGIWSIPVPREGQELRPDVVVAPLVGVDKQCFRLGNGGGYYDRTLARITPKPLTIGVGWPNCDIPTIFPMPWDIPMDYVVLADGTIRQRT</sequence>
<dbReference type="GO" id="GO:0009396">
    <property type="term" value="P:folic acid-containing compound biosynthetic process"/>
    <property type="evidence" value="ECO:0007669"/>
    <property type="project" value="TreeGrafter"/>
</dbReference>
<reference evidence="6 7" key="1">
    <citation type="submission" date="2013-01" db="EMBL/GenBank/DDBJ databases">
        <authorList>
            <person name="Fiebig A."/>
            <person name="Goeker M."/>
            <person name="Klenk H.-P.P."/>
        </authorList>
    </citation>
    <scope>NUCLEOTIDE SEQUENCE [LARGE SCALE GENOMIC DNA]</scope>
    <source>
        <strain evidence="6 7">DSM 24838</strain>
    </source>
</reference>
<evidence type="ECO:0000256" key="5">
    <source>
        <dbReference type="RuleBase" id="RU361279"/>
    </source>
</evidence>
<dbReference type="PANTHER" id="PTHR23407">
    <property type="entry name" value="ATPASE INHIBITOR/5-FORMYLTETRAHYDROFOLATE CYCLO-LIGASE"/>
    <property type="match status" value="1"/>
</dbReference>
<dbReference type="InterPro" id="IPR002698">
    <property type="entry name" value="FTHF_cligase"/>
</dbReference>
<dbReference type="GO" id="GO:0005524">
    <property type="term" value="F:ATP binding"/>
    <property type="evidence" value="ECO:0007669"/>
    <property type="project" value="UniProtKB-KW"/>
</dbReference>
<feature type="binding site" evidence="4">
    <location>
        <begin position="159"/>
        <end position="167"/>
    </location>
    <ligand>
        <name>ATP</name>
        <dbReference type="ChEBI" id="CHEBI:30616"/>
    </ligand>
</feature>
<comment type="caution">
    <text evidence="6">The sequence shown here is derived from an EMBL/GenBank/DDBJ whole genome shotgun (WGS) entry which is preliminary data.</text>
</comment>
<keyword evidence="6" id="KW-0436">Ligase</keyword>
<dbReference type="RefSeq" id="WP_018302946.1">
    <property type="nucleotide sequence ID" value="NZ_KB902288.1"/>
</dbReference>
<dbReference type="GO" id="GO:0046872">
    <property type="term" value="F:metal ion binding"/>
    <property type="evidence" value="ECO:0007669"/>
    <property type="project" value="UniProtKB-KW"/>
</dbReference>
<accession>A0A0D0Q738</accession>
<dbReference type="AlphaFoldDB" id="A0A0D0Q738"/>
<keyword evidence="5" id="KW-0479">Metal-binding</keyword>
<evidence type="ECO:0000256" key="4">
    <source>
        <dbReference type="PIRSR" id="PIRSR006806-1"/>
    </source>
</evidence>
<dbReference type="OrthoDB" id="9801938at2"/>
<dbReference type="Pfam" id="PF01812">
    <property type="entry name" value="5-FTHF_cyc-lig"/>
    <property type="match status" value="1"/>
</dbReference>
<dbReference type="GO" id="GO:0035999">
    <property type="term" value="P:tetrahydrofolate interconversion"/>
    <property type="evidence" value="ECO:0007669"/>
    <property type="project" value="TreeGrafter"/>
</dbReference>
<dbReference type="EC" id="6.3.3.2" evidence="5"/>
<evidence type="ECO:0000256" key="2">
    <source>
        <dbReference type="ARBA" id="ARBA00022741"/>
    </source>
</evidence>
<evidence type="ECO:0000313" key="6">
    <source>
        <dbReference type="EMBL" id="KIQ70209.1"/>
    </source>
</evidence>
<dbReference type="STRING" id="1123501.Wenmar_01168"/>
<gene>
    <name evidence="6" type="ORF">Wenmar_01168</name>
</gene>
<evidence type="ECO:0000313" key="7">
    <source>
        <dbReference type="Proteomes" id="UP000035100"/>
    </source>
</evidence>
<dbReference type="Proteomes" id="UP000035100">
    <property type="component" value="Unassembled WGS sequence"/>
</dbReference>
<comment type="cofactor">
    <cofactor evidence="5">
        <name>Mg(2+)</name>
        <dbReference type="ChEBI" id="CHEBI:18420"/>
    </cofactor>
</comment>
<dbReference type="SUPFAM" id="SSF100950">
    <property type="entry name" value="NagB/RpiA/CoA transferase-like"/>
    <property type="match status" value="1"/>
</dbReference>
<keyword evidence="3 4" id="KW-0067">ATP-binding</keyword>
<evidence type="ECO:0000256" key="1">
    <source>
        <dbReference type="ARBA" id="ARBA00010638"/>
    </source>
</evidence>
<dbReference type="Gene3D" id="3.40.50.10420">
    <property type="entry name" value="NagB/RpiA/CoA transferase-like"/>
    <property type="match status" value="1"/>
</dbReference>
<dbReference type="PANTHER" id="PTHR23407:SF1">
    <property type="entry name" value="5-FORMYLTETRAHYDROFOLATE CYCLO-LIGASE"/>
    <property type="match status" value="1"/>
</dbReference>
<keyword evidence="5" id="KW-0460">Magnesium</keyword>
<organism evidence="6 7">
    <name type="scientific">Wenxinia marina DSM 24838</name>
    <dbReference type="NCBI Taxonomy" id="1123501"/>
    <lineage>
        <taxon>Bacteria</taxon>
        <taxon>Pseudomonadati</taxon>
        <taxon>Pseudomonadota</taxon>
        <taxon>Alphaproteobacteria</taxon>
        <taxon>Rhodobacterales</taxon>
        <taxon>Roseobacteraceae</taxon>
        <taxon>Wenxinia</taxon>
    </lineage>
</organism>
<keyword evidence="7" id="KW-1185">Reference proteome</keyword>
<name>A0A0D0Q738_9RHOB</name>
<comment type="catalytic activity">
    <reaction evidence="5">
        <text>(6S)-5-formyl-5,6,7,8-tetrahydrofolate + ATP = (6R)-5,10-methenyltetrahydrofolate + ADP + phosphate</text>
        <dbReference type="Rhea" id="RHEA:10488"/>
        <dbReference type="ChEBI" id="CHEBI:30616"/>
        <dbReference type="ChEBI" id="CHEBI:43474"/>
        <dbReference type="ChEBI" id="CHEBI:57455"/>
        <dbReference type="ChEBI" id="CHEBI:57457"/>
        <dbReference type="ChEBI" id="CHEBI:456216"/>
        <dbReference type="EC" id="6.3.3.2"/>
    </reaction>
</comment>
<dbReference type="PATRIC" id="fig|1123501.6.peg.1245"/>
<dbReference type="InterPro" id="IPR037171">
    <property type="entry name" value="NagB/RpiA_transferase-like"/>
</dbReference>
<protein>
    <recommendedName>
        <fullName evidence="5">5-formyltetrahydrofolate cyclo-ligase</fullName>
        <ecNumber evidence="5">6.3.3.2</ecNumber>
    </recommendedName>
</protein>
<comment type="similarity">
    <text evidence="1 5">Belongs to the 5-formyltetrahydrofolate cyclo-ligase family.</text>
</comment>
<keyword evidence="2 4" id="KW-0547">Nucleotide-binding</keyword>
<dbReference type="EMBL" id="AONG01000006">
    <property type="protein sequence ID" value="KIQ70209.1"/>
    <property type="molecule type" value="Genomic_DNA"/>
</dbReference>
<dbReference type="GO" id="GO:0030272">
    <property type="term" value="F:5-formyltetrahydrofolate cyclo-ligase activity"/>
    <property type="evidence" value="ECO:0007669"/>
    <property type="project" value="UniProtKB-EC"/>
</dbReference>
<feature type="binding site" evidence="4">
    <location>
        <position position="85"/>
    </location>
    <ligand>
        <name>substrate</name>
    </ligand>
</feature>
<dbReference type="InterPro" id="IPR024185">
    <property type="entry name" value="FTHF_cligase-like_sf"/>
</dbReference>
<dbReference type="NCBIfam" id="TIGR02727">
    <property type="entry name" value="MTHFS_bact"/>
    <property type="match status" value="1"/>
</dbReference>